<dbReference type="Proteomes" id="UP001369815">
    <property type="component" value="Unassembled WGS sequence"/>
</dbReference>
<gene>
    <name evidence="2" type="ORF">Daesc_009121</name>
</gene>
<dbReference type="EMBL" id="JBANMG010000009">
    <property type="protein sequence ID" value="KAK6949048.1"/>
    <property type="molecule type" value="Genomic_DNA"/>
</dbReference>
<keyword evidence="3" id="KW-1185">Reference proteome</keyword>
<evidence type="ECO:0000313" key="2">
    <source>
        <dbReference type="EMBL" id="KAK6949048.1"/>
    </source>
</evidence>
<protein>
    <submittedName>
        <fullName evidence="2">Uncharacterized protein</fullName>
    </submittedName>
</protein>
<evidence type="ECO:0000313" key="3">
    <source>
        <dbReference type="Proteomes" id="UP001369815"/>
    </source>
</evidence>
<feature type="region of interest" description="Disordered" evidence="1">
    <location>
        <begin position="285"/>
        <end position="326"/>
    </location>
</feature>
<evidence type="ECO:0000256" key="1">
    <source>
        <dbReference type="SAM" id="MobiDB-lite"/>
    </source>
</evidence>
<sequence length="326" mass="35652">MSEAKTQVQQYPAMRIMPFQDAALHSEGGIQVNGVDSLGMTPVTQPHAPNSLEPPLVRSAWFMPGINKIGAPDNSDSTSTYMGAANLSPLGAVQWMTPEVTGSFPIQALSPSGPTLTEQIYGNWMDNLNEFSAADYPWPPNSSTLDVHSDPSTDGAIEITNDYFQRRSRAARPYRKEQRRSYHSDPLQLRVYDEDDIDDILQATSKSSSGGPSASSAFDLTLSHRLQHGNWQKDPFLLTPPLGCRLLDILAVLKSEQTHSRSEWPIPRNKCMKCSLTADKQLSKAVSPSSSVAAESSISSRAPGNMKDPQKYYIGTAGDPVSVIKR</sequence>
<feature type="compositionally biased region" description="Low complexity" evidence="1">
    <location>
        <begin position="285"/>
        <end position="302"/>
    </location>
</feature>
<organism evidence="2 3">
    <name type="scientific">Daldinia eschscholtzii</name>
    <dbReference type="NCBI Taxonomy" id="292717"/>
    <lineage>
        <taxon>Eukaryota</taxon>
        <taxon>Fungi</taxon>
        <taxon>Dikarya</taxon>
        <taxon>Ascomycota</taxon>
        <taxon>Pezizomycotina</taxon>
        <taxon>Sordariomycetes</taxon>
        <taxon>Xylariomycetidae</taxon>
        <taxon>Xylariales</taxon>
        <taxon>Hypoxylaceae</taxon>
        <taxon>Daldinia</taxon>
    </lineage>
</organism>
<comment type="caution">
    <text evidence="2">The sequence shown here is derived from an EMBL/GenBank/DDBJ whole genome shotgun (WGS) entry which is preliminary data.</text>
</comment>
<proteinExistence type="predicted"/>
<reference evidence="2 3" key="1">
    <citation type="journal article" date="2024" name="Front Chem Biol">
        <title>Unveiling the potential of Daldinia eschscholtzii MFLUCC 19-0629 through bioactivity and bioinformatics studies for enhanced sustainable agriculture production.</title>
        <authorList>
            <person name="Brooks S."/>
            <person name="Weaver J.A."/>
            <person name="Klomchit A."/>
            <person name="Alharthi S.A."/>
            <person name="Onlamun T."/>
            <person name="Nurani R."/>
            <person name="Vong T.K."/>
            <person name="Alberti F."/>
            <person name="Greco C."/>
        </authorList>
    </citation>
    <scope>NUCLEOTIDE SEQUENCE [LARGE SCALE GENOMIC DNA]</scope>
    <source>
        <strain evidence="2">MFLUCC 19-0629</strain>
    </source>
</reference>
<dbReference type="AlphaFoldDB" id="A0AAX6M8P1"/>
<accession>A0AAX6M8P1</accession>
<name>A0AAX6M8P1_9PEZI</name>